<keyword evidence="4 6" id="KW-1133">Transmembrane helix</keyword>
<evidence type="ECO:0008006" key="11">
    <source>
        <dbReference type="Google" id="ProtNLM"/>
    </source>
</evidence>
<keyword evidence="10" id="KW-1185">Reference proteome</keyword>
<evidence type="ECO:0000256" key="3">
    <source>
        <dbReference type="ARBA" id="ARBA00022692"/>
    </source>
</evidence>
<evidence type="ECO:0000256" key="6">
    <source>
        <dbReference type="SAM" id="Phobius"/>
    </source>
</evidence>
<evidence type="ECO:0000259" key="7">
    <source>
        <dbReference type="Pfam" id="PF02687"/>
    </source>
</evidence>
<feature type="transmembrane region" description="Helical" evidence="6">
    <location>
        <begin position="329"/>
        <end position="345"/>
    </location>
</feature>
<feature type="domain" description="MacB-like periplasmic core" evidence="8">
    <location>
        <begin position="29"/>
        <end position="234"/>
    </location>
</feature>
<protein>
    <recommendedName>
        <fullName evidence="11">ABC3 transporter permease protein domain-containing protein</fullName>
    </recommendedName>
</protein>
<keyword evidence="2" id="KW-1003">Cell membrane</keyword>
<dbReference type="InterPro" id="IPR050250">
    <property type="entry name" value="Macrolide_Exporter_MacB"/>
</dbReference>
<keyword evidence="5 6" id="KW-0472">Membrane</keyword>
<evidence type="ECO:0000256" key="4">
    <source>
        <dbReference type="ARBA" id="ARBA00022989"/>
    </source>
</evidence>
<gene>
    <name evidence="9" type="ordered locus">Oter_1512</name>
</gene>
<dbReference type="Pfam" id="PF12704">
    <property type="entry name" value="MacB_PCD"/>
    <property type="match status" value="1"/>
</dbReference>
<comment type="subcellular location">
    <subcellularLocation>
        <location evidence="1">Cell membrane</location>
        <topology evidence="1">Multi-pass membrane protein</topology>
    </subcellularLocation>
</comment>
<dbReference type="AlphaFoldDB" id="B1ZSV2"/>
<dbReference type="eggNOG" id="COG0577">
    <property type="taxonomic scope" value="Bacteria"/>
</dbReference>
<dbReference type="InterPro" id="IPR025857">
    <property type="entry name" value="MacB_PCD"/>
</dbReference>
<evidence type="ECO:0000259" key="8">
    <source>
        <dbReference type="Pfam" id="PF12704"/>
    </source>
</evidence>
<dbReference type="KEGG" id="ote:Oter_1512"/>
<name>B1ZSV2_OPITP</name>
<dbReference type="EMBL" id="CP001032">
    <property type="protein sequence ID" value="ACB74796.1"/>
    <property type="molecule type" value="Genomic_DNA"/>
</dbReference>
<organism evidence="9 10">
    <name type="scientific">Opitutus terrae (strain DSM 11246 / JCM 15787 / PB90-1)</name>
    <dbReference type="NCBI Taxonomy" id="452637"/>
    <lineage>
        <taxon>Bacteria</taxon>
        <taxon>Pseudomonadati</taxon>
        <taxon>Verrucomicrobiota</taxon>
        <taxon>Opitutia</taxon>
        <taxon>Opitutales</taxon>
        <taxon>Opitutaceae</taxon>
        <taxon>Opitutus</taxon>
    </lineage>
</organism>
<feature type="transmembrane region" description="Helical" evidence="6">
    <location>
        <begin position="24"/>
        <end position="44"/>
    </location>
</feature>
<feature type="transmembrane region" description="Helical" evidence="6">
    <location>
        <begin position="264"/>
        <end position="288"/>
    </location>
</feature>
<dbReference type="RefSeq" id="WP_012374334.1">
    <property type="nucleotide sequence ID" value="NC_010571.1"/>
</dbReference>
<dbReference type="STRING" id="452637.Oter_1512"/>
<dbReference type="PANTHER" id="PTHR30572:SF15">
    <property type="entry name" value="ABC TRANSPORTER PERMEASE"/>
    <property type="match status" value="1"/>
</dbReference>
<evidence type="ECO:0000256" key="1">
    <source>
        <dbReference type="ARBA" id="ARBA00004651"/>
    </source>
</evidence>
<proteinExistence type="predicted"/>
<dbReference type="HOGENOM" id="CLU_000604_8_8_0"/>
<evidence type="ECO:0000313" key="10">
    <source>
        <dbReference type="Proteomes" id="UP000007013"/>
    </source>
</evidence>
<feature type="domain" description="ABC3 transporter permease C-terminal" evidence="7">
    <location>
        <begin position="267"/>
        <end position="388"/>
    </location>
</feature>
<evidence type="ECO:0000256" key="2">
    <source>
        <dbReference type="ARBA" id="ARBA00022475"/>
    </source>
</evidence>
<evidence type="ECO:0000256" key="5">
    <source>
        <dbReference type="ARBA" id="ARBA00023136"/>
    </source>
</evidence>
<feature type="transmembrane region" description="Helical" evidence="6">
    <location>
        <begin position="300"/>
        <end position="322"/>
    </location>
</feature>
<sequence length="396" mass="41457">MINWIIQVFSITASFLKSLPERRGMAIAATVGIAGVVAVLVGVLSMAEGFRRAMTVSGDPGIALVLRAGADTEMTSGLGRGETRLIADAPGLARNAAGPLASAELFVIISLPKRSTGTDANIALRGISPAAYEVRGNIQLLSGRRFEAGRNEVIVGAGAARHFAGLDLGHTIRVGQNDWTVVGIFSAAGGVAESEIWTDAAVLQPAYQRGDSYQAVYARLSSPESFQEFRDALTTNPQLNVKVVRQSEFYAEQSSLVTTFIRSIGLAIAGLMALGALFGALNTMYSAVSARTREIATLRALGFGSGAVIVSVLLESLALALLGGACGGLLAYLAFDGFTASTINWQTFSQVAFAFTVSPELLVRAITWAAFIGVLGGFFPAIHAARIPIATALRET</sequence>
<dbReference type="InterPro" id="IPR003838">
    <property type="entry name" value="ABC3_permease_C"/>
</dbReference>
<reference evidence="9 10" key="1">
    <citation type="journal article" date="2011" name="J. Bacteriol.">
        <title>Genome sequence of the verrucomicrobium Opitutus terrae PB90-1, an abundant inhabitant of rice paddy soil ecosystems.</title>
        <authorList>
            <person name="van Passel M.W."/>
            <person name="Kant R."/>
            <person name="Palva A."/>
            <person name="Copeland A."/>
            <person name="Lucas S."/>
            <person name="Lapidus A."/>
            <person name="Glavina del Rio T."/>
            <person name="Pitluck S."/>
            <person name="Goltsman E."/>
            <person name="Clum A."/>
            <person name="Sun H."/>
            <person name="Schmutz J."/>
            <person name="Larimer F.W."/>
            <person name="Land M.L."/>
            <person name="Hauser L."/>
            <person name="Kyrpides N."/>
            <person name="Mikhailova N."/>
            <person name="Richardson P.P."/>
            <person name="Janssen P.H."/>
            <person name="de Vos W.M."/>
            <person name="Smidt H."/>
        </authorList>
    </citation>
    <scope>NUCLEOTIDE SEQUENCE [LARGE SCALE GENOMIC DNA]</scope>
    <source>
        <strain evidence="10">DSM 11246 / JCM 15787 / PB90-1</strain>
    </source>
</reference>
<dbReference type="Proteomes" id="UP000007013">
    <property type="component" value="Chromosome"/>
</dbReference>
<feature type="transmembrane region" description="Helical" evidence="6">
    <location>
        <begin position="365"/>
        <end position="385"/>
    </location>
</feature>
<keyword evidence="3 6" id="KW-0812">Transmembrane</keyword>
<dbReference type="Pfam" id="PF02687">
    <property type="entry name" value="FtsX"/>
    <property type="match status" value="1"/>
</dbReference>
<dbReference type="GO" id="GO:0022857">
    <property type="term" value="F:transmembrane transporter activity"/>
    <property type="evidence" value="ECO:0007669"/>
    <property type="project" value="TreeGrafter"/>
</dbReference>
<evidence type="ECO:0000313" key="9">
    <source>
        <dbReference type="EMBL" id="ACB74796.1"/>
    </source>
</evidence>
<dbReference type="PANTHER" id="PTHR30572">
    <property type="entry name" value="MEMBRANE COMPONENT OF TRANSPORTER-RELATED"/>
    <property type="match status" value="1"/>
</dbReference>
<dbReference type="GO" id="GO:0005886">
    <property type="term" value="C:plasma membrane"/>
    <property type="evidence" value="ECO:0007669"/>
    <property type="project" value="UniProtKB-SubCell"/>
</dbReference>
<dbReference type="OrthoDB" id="241967at2"/>
<accession>B1ZSV2</accession>